<evidence type="ECO:0000256" key="7">
    <source>
        <dbReference type="RuleBase" id="RU003879"/>
    </source>
</evidence>
<accession>A0A517N3S8</accession>
<evidence type="ECO:0000256" key="1">
    <source>
        <dbReference type="ARBA" id="ARBA00004162"/>
    </source>
</evidence>
<dbReference type="GO" id="GO:0005886">
    <property type="term" value="C:plasma membrane"/>
    <property type="evidence" value="ECO:0007669"/>
    <property type="project" value="UniProtKB-SubCell"/>
</dbReference>
<evidence type="ECO:0000256" key="4">
    <source>
        <dbReference type="ARBA" id="ARBA00022692"/>
    </source>
</evidence>
<dbReference type="GO" id="GO:0022857">
    <property type="term" value="F:transmembrane transporter activity"/>
    <property type="evidence" value="ECO:0007669"/>
    <property type="project" value="InterPro"/>
</dbReference>
<evidence type="ECO:0000256" key="3">
    <source>
        <dbReference type="ARBA" id="ARBA00022475"/>
    </source>
</evidence>
<gene>
    <name evidence="8" type="ORF">K227x_01650</name>
</gene>
<keyword evidence="5" id="KW-1133">Transmembrane helix</keyword>
<protein>
    <submittedName>
        <fullName evidence="8">Biopolymer transport protein ExbD/TolR</fullName>
    </submittedName>
</protein>
<dbReference type="KEGG" id="rlc:K227x_01650"/>
<keyword evidence="7" id="KW-0653">Protein transport</keyword>
<keyword evidence="3" id="KW-1003">Cell membrane</keyword>
<dbReference type="Gene3D" id="3.30.420.270">
    <property type="match status" value="1"/>
</dbReference>
<dbReference type="EMBL" id="CP036525">
    <property type="protein sequence ID" value="QDT01797.1"/>
    <property type="molecule type" value="Genomic_DNA"/>
</dbReference>
<dbReference type="PANTHER" id="PTHR30558:SF3">
    <property type="entry name" value="BIOPOLYMER TRANSPORT PROTEIN EXBD-RELATED"/>
    <property type="match status" value="1"/>
</dbReference>
<keyword evidence="4 7" id="KW-0812">Transmembrane</keyword>
<dbReference type="OrthoDB" id="281590at2"/>
<comment type="subcellular location">
    <subcellularLocation>
        <location evidence="1">Cell membrane</location>
        <topology evidence="1">Single-pass membrane protein</topology>
    </subcellularLocation>
    <subcellularLocation>
        <location evidence="7">Cell membrane</location>
        <topology evidence="7">Single-pass type II membrane protein</topology>
    </subcellularLocation>
</comment>
<evidence type="ECO:0000256" key="6">
    <source>
        <dbReference type="ARBA" id="ARBA00023136"/>
    </source>
</evidence>
<evidence type="ECO:0000256" key="5">
    <source>
        <dbReference type="ARBA" id="ARBA00022989"/>
    </source>
</evidence>
<sequence>MKVPQTGNRETMELKMTPMIDVVFLLLVFFVWTSSFELPEFDLPSAIAETPSGGTSVQSQAAPAEAFDELIVRLSTREGQLLIRFNEASIDTVADLGAQLTKIISIGVQPPIIIDPDDDVTMNDAVRVYDAARDAGADRVLFAADPES</sequence>
<keyword evidence="9" id="KW-1185">Reference proteome</keyword>
<keyword evidence="7" id="KW-0813">Transport</keyword>
<name>A0A517N3S8_9BACT</name>
<dbReference type="GO" id="GO:0015031">
    <property type="term" value="P:protein transport"/>
    <property type="evidence" value="ECO:0007669"/>
    <property type="project" value="UniProtKB-KW"/>
</dbReference>
<dbReference type="PANTHER" id="PTHR30558">
    <property type="entry name" value="EXBD MEMBRANE COMPONENT OF PMF-DRIVEN MACROMOLECULE IMPORT SYSTEM"/>
    <property type="match status" value="1"/>
</dbReference>
<organism evidence="8 9">
    <name type="scientific">Rubripirellula lacrimiformis</name>
    <dbReference type="NCBI Taxonomy" id="1930273"/>
    <lineage>
        <taxon>Bacteria</taxon>
        <taxon>Pseudomonadati</taxon>
        <taxon>Planctomycetota</taxon>
        <taxon>Planctomycetia</taxon>
        <taxon>Pirellulales</taxon>
        <taxon>Pirellulaceae</taxon>
        <taxon>Rubripirellula</taxon>
    </lineage>
</organism>
<keyword evidence="6" id="KW-0472">Membrane</keyword>
<reference evidence="8 9" key="1">
    <citation type="submission" date="2019-02" db="EMBL/GenBank/DDBJ databases">
        <title>Deep-cultivation of Planctomycetes and their phenomic and genomic characterization uncovers novel biology.</title>
        <authorList>
            <person name="Wiegand S."/>
            <person name="Jogler M."/>
            <person name="Boedeker C."/>
            <person name="Pinto D."/>
            <person name="Vollmers J."/>
            <person name="Rivas-Marin E."/>
            <person name="Kohn T."/>
            <person name="Peeters S.H."/>
            <person name="Heuer A."/>
            <person name="Rast P."/>
            <person name="Oberbeckmann S."/>
            <person name="Bunk B."/>
            <person name="Jeske O."/>
            <person name="Meyerdierks A."/>
            <person name="Storesund J.E."/>
            <person name="Kallscheuer N."/>
            <person name="Luecker S."/>
            <person name="Lage O.M."/>
            <person name="Pohl T."/>
            <person name="Merkel B.J."/>
            <person name="Hornburger P."/>
            <person name="Mueller R.-W."/>
            <person name="Bruemmer F."/>
            <person name="Labrenz M."/>
            <person name="Spormann A.M."/>
            <person name="Op den Camp H."/>
            <person name="Overmann J."/>
            <person name="Amann R."/>
            <person name="Jetten M.S.M."/>
            <person name="Mascher T."/>
            <person name="Medema M.H."/>
            <person name="Devos D.P."/>
            <person name="Kaster A.-K."/>
            <person name="Ovreas L."/>
            <person name="Rohde M."/>
            <person name="Galperin M.Y."/>
            <person name="Jogler C."/>
        </authorList>
    </citation>
    <scope>NUCLEOTIDE SEQUENCE [LARGE SCALE GENOMIC DNA]</scope>
    <source>
        <strain evidence="8 9">K22_7</strain>
    </source>
</reference>
<dbReference type="AlphaFoldDB" id="A0A517N3S8"/>
<comment type="similarity">
    <text evidence="2 7">Belongs to the ExbD/TolR family.</text>
</comment>
<dbReference type="InterPro" id="IPR003400">
    <property type="entry name" value="ExbD"/>
</dbReference>
<proteinExistence type="inferred from homology"/>
<dbReference type="Pfam" id="PF02472">
    <property type="entry name" value="ExbD"/>
    <property type="match status" value="1"/>
</dbReference>
<evidence type="ECO:0000313" key="9">
    <source>
        <dbReference type="Proteomes" id="UP000318538"/>
    </source>
</evidence>
<evidence type="ECO:0000313" key="8">
    <source>
        <dbReference type="EMBL" id="QDT01797.1"/>
    </source>
</evidence>
<evidence type="ECO:0000256" key="2">
    <source>
        <dbReference type="ARBA" id="ARBA00005811"/>
    </source>
</evidence>
<dbReference type="RefSeq" id="WP_145167598.1">
    <property type="nucleotide sequence ID" value="NZ_CP036525.1"/>
</dbReference>
<dbReference type="Proteomes" id="UP000318538">
    <property type="component" value="Chromosome"/>
</dbReference>